<dbReference type="InterPro" id="IPR036028">
    <property type="entry name" value="SH3-like_dom_sf"/>
</dbReference>
<dbReference type="Proteomes" id="UP001329825">
    <property type="component" value="Chromosome 7"/>
</dbReference>
<feature type="compositionally biased region" description="Pro residues" evidence="3">
    <location>
        <begin position="276"/>
        <end position="285"/>
    </location>
</feature>
<dbReference type="EMBL" id="CP141887">
    <property type="protein sequence ID" value="WRT68476.1"/>
    <property type="molecule type" value="Genomic_DNA"/>
</dbReference>
<dbReference type="PANTHER" id="PTHR45827:SF1">
    <property type="entry name" value="SORTING NEXIN"/>
    <property type="match status" value="1"/>
</dbReference>
<dbReference type="CDD" id="cd00174">
    <property type="entry name" value="SH3"/>
    <property type="match status" value="1"/>
</dbReference>
<feature type="region of interest" description="Disordered" evidence="3">
    <location>
        <begin position="175"/>
        <end position="230"/>
    </location>
</feature>
<accession>A0ABZ1D3Q8</accession>
<dbReference type="PROSITE" id="PS50002">
    <property type="entry name" value="SH3"/>
    <property type="match status" value="1"/>
</dbReference>
<evidence type="ECO:0000256" key="1">
    <source>
        <dbReference type="ARBA" id="ARBA00022443"/>
    </source>
</evidence>
<feature type="domain" description="SH3" evidence="4">
    <location>
        <begin position="1"/>
        <end position="63"/>
    </location>
</feature>
<feature type="compositionally biased region" description="Polar residues" evidence="3">
    <location>
        <begin position="287"/>
        <end position="302"/>
    </location>
</feature>
<name>A0ABZ1D3Q8_9TREE</name>
<protein>
    <recommendedName>
        <fullName evidence="4">SH3 domain-containing protein</fullName>
    </recommendedName>
</protein>
<reference evidence="5 6" key="1">
    <citation type="submission" date="2024-01" db="EMBL/GenBank/DDBJ databases">
        <title>Comparative genomics of Cryptococcus and Kwoniella reveals pathogenesis evolution and contrasting modes of karyotype evolution via chromosome fusion or intercentromeric recombination.</title>
        <authorList>
            <person name="Coelho M.A."/>
            <person name="David-Palma M."/>
            <person name="Shea T."/>
            <person name="Bowers K."/>
            <person name="McGinley-Smith S."/>
            <person name="Mohammad A.W."/>
            <person name="Gnirke A."/>
            <person name="Yurkov A.M."/>
            <person name="Nowrousian M."/>
            <person name="Sun S."/>
            <person name="Cuomo C.A."/>
            <person name="Heitman J."/>
        </authorList>
    </citation>
    <scope>NUCLEOTIDE SEQUENCE [LARGE SCALE GENOMIC DNA]</scope>
    <source>
        <strain evidence="5">CBS 11374</strain>
    </source>
</reference>
<dbReference type="RefSeq" id="XP_062793216.1">
    <property type="nucleotide sequence ID" value="XM_062937165.1"/>
</dbReference>
<evidence type="ECO:0000256" key="2">
    <source>
        <dbReference type="PROSITE-ProRule" id="PRU00192"/>
    </source>
</evidence>
<keyword evidence="1 2" id="KW-0728">SH3 domain</keyword>
<feature type="compositionally biased region" description="Polar residues" evidence="3">
    <location>
        <begin position="253"/>
        <end position="270"/>
    </location>
</feature>
<evidence type="ECO:0000256" key="3">
    <source>
        <dbReference type="SAM" id="MobiDB-lite"/>
    </source>
</evidence>
<feature type="region of interest" description="Disordered" evidence="3">
    <location>
        <begin position="242"/>
        <end position="302"/>
    </location>
</feature>
<dbReference type="GeneID" id="87957583"/>
<evidence type="ECO:0000259" key="4">
    <source>
        <dbReference type="PROSITE" id="PS50002"/>
    </source>
</evidence>
<dbReference type="PANTHER" id="PTHR45827">
    <property type="entry name" value="SORTING NEXIN"/>
    <property type="match status" value="1"/>
</dbReference>
<dbReference type="PRINTS" id="PR00452">
    <property type="entry name" value="SH3DOMAIN"/>
</dbReference>
<dbReference type="SMART" id="SM00326">
    <property type="entry name" value="SH3"/>
    <property type="match status" value="1"/>
</dbReference>
<dbReference type="Pfam" id="PF00018">
    <property type="entry name" value="SH3_1"/>
    <property type="match status" value="1"/>
</dbReference>
<organism evidence="5 6">
    <name type="scientific">Kwoniella shivajii</name>
    <dbReference type="NCBI Taxonomy" id="564305"/>
    <lineage>
        <taxon>Eukaryota</taxon>
        <taxon>Fungi</taxon>
        <taxon>Dikarya</taxon>
        <taxon>Basidiomycota</taxon>
        <taxon>Agaricomycotina</taxon>
        <taxon>Tremellomycetes</taxon>
        <taxon>Tremellales</taxon>
        <taxon>Cryptococcaceae</taxon>
        <taxon>Kwoniella</taxon>
    </lineage>
</organism>
<sequence>MVFTVRAVHTFVAEHSDELEFSAGEEIVILEKDEAFGDGWWRGRNSKGEEGLFPATYITDGASTPQHEHIDLPVTKASPEPSTVDTNGDIKINNGHLAAPTIPIPDESPRGTHDASGGLLDGAVAAVETTAVTVGNVMGRTIGEIQDVIESITAKPESDDEEELGIGQNARAKLAEQARLANEQRENNPNTDGSVSGLVYSDESEDEDDDVRRSPGIRGITSPALNGFHSSPIALDQSTFAKAPSPVAPPLISRSSNHSSIRLEPSTSGGTLEPPAHIPSTPPFEKPTNTARSSNSGFPSKPPNTWTVDDVVVWAQAKGFDESIYEKFQGEFILAMTKLTA</sequence>
<keyword evidence="6" id="KW-1185">Reference proteome</keyword>
<gene>
    <name evidence="5" type="ORF">IL334_005452</name>
</gene>
<evidence type="ECO:0000313" key="6">
    <source>
        <dbReference type="Proteomes" id="UP001329825"/>
    </source>
</evidence>
<proteinExistence type="predicted"/>
<evidence type="ECO:0000313" key="5">
    <source>
        <dbReference type="EMBL" id="WRT68476.1"/>
    </source>
</evidence>
<dbReference type="Gene3D" id="2.30.30.40">
    <property type="entry name" value="SH3 Domains"/>
    <property type="match status" value="1"/>
</dbReference>
<dbReference type="SUPFAM" id="SSF50044">
    <property type="entry name" value="SH3-domain"/>
    <property type="match status" value="1"/>
</dbReference>
<dbReference type="InterPro" id="IPR001452">
    <property type="entry name" value="SH3_domain"/>
</dbReference>